<gene>
    <name evidence="1" type="ORF">RJ641_035716</name>
</gene>
<sequence>MMRSSDLVRLYNWNEMIPGDIGDPKGITSPYLIKTGRMIDGEAKHLYSLRGDGKNGDHFDAWNTEAIFPQATQVINKDN</sequence>
<organism evidence="1 2">
    <name type="scientific">Dillenia turbinata</name>
    <dbReference type="NCBI Taxonomy" id="194707"/>
    <lineage>
        <taxon>Eukaryota</taxon>
        <taxon>Viridiplantae</taxon>
        <taxon>Streptophyta</taxon>
        <taxon>Embryophyta</taxon>
        <taxon>Tracheophyta</taxon>
        <taxon>Spermatophyta</taxon>
        <taxon>Magnoliopsida</taxon>
        <taxon>eudicotyledons</taxon>
        <taxon>Gunneridae</taxon>
        <taxon>Pentapetalae</taxon>
        <taxon>Dilleniales</taxon>
        <taxon>Dilleniaceae</taxon>
        <taxon>Dillenia</taxon>
    </lineage>
</organism>
<protein>
    <submittedName>
        <fullName evidence="1">Uncharacterized protein</fullName>
    </submittedName>
</protein>
<dbReference type="AlphaFoldDB" id="A0AAN8VTL0"/>
<evidence type="ECO:0000313" key="2">
    <source>
        <dbReference type="Proteomes" id="UP001370490"/>
    </source>
</evidence>
<evidence type="ECO:0000313" key="1">
    <source>
        <dbReference type="EMBL" id="KAK6935561.1"/>
    </source>
</evidence>
<keyword evidence="2" id="KW-1185">Reference proteome</keyword>
<accession>A0AAN8VTL0</accession>
<name>A0AAN8VTL0_9MAGN</name>
<dbReference type="EMBL" id="JBAMMX010000008">
    <property type="protein sequence ID" value="KAK6935561.1"/>
    <property type="molecule type" value="Genomic_DNA"/>
</dbReference>
<dbReference type="Proteomes" id="UP001370490">
    <property type="component" value="Unassembled WGS sequence"/>
</dbReference>
<comment type="caution">
    <text evidence="1">The sequence shown here is derived from an EMBL/GenBank/DDBJ whole genome shotgun (WGS) entry which is preliminary data.</text>
</comment>
<reference evidence="1 2" key="1">
    <citation type="submission" date="2023-12" db="EMBL/GenBank/DDBJ databases">
        <title>A high-quality genome assembly for Dillenia turbinata (Dilleniales).</title>
        <authorList>
            <person name="Chanderbali A."/>
        </authorList>
    </citation>
    <scope>NUCLEOTIDE SEQUENCE [LARGE SCALE GENOMIC DNA]</scope>
    <source>
        <strain evidence="1">LSX21</strain>
        <tissue evidence="1">Leaf</tissue>
    </source>
</reference>
<proteinExistence type="predicted"/>